<reference evidence="1" key="1">
    <citation type="submission" date="2015-02" db="EMBL/GenBank/DDBJ databases">
        <title>Genome Assembly of Bacillaceae bacterium MTCC 8252.</title>
        <authorList>
            <person name="Verma A."/>
            <person name="Khatri I."/>
            <person name="Mual P."/>
            <person name="Subramanian S."/>
            <person name="Krishnamurthi S."/>
        </authorList>
    </citation>
    <scope>NUCLEOTIDE SEQUENCE [LARGE SCALE GENOMIC DNA]</scope>
    <source>
        <strain evidence="1">MTCC 8252</strain>
    </source>
</reference>
<proteinExistence type="predicted"/>
<sequence length="81" mass="8895">MTKRIAVEESLTNVTEALRERGFDVVEFQSVEDARNCAACVITGLDNNMMGIHDTVMDGPVIEASGLSADQVCQEVEQRLH</sequence>
<name>A0A0F5HTT4_BACTR</name>
<accession>A0A0F5HJG6</accession>
<dbReference type="NCBIfam" id="NF002845">
    <property type="entry name" value="PRK03094.1"/>
    <property type="match status" value="1"/>
</dbReference>
<dbReference type="Proteomes" id="UP000031563">
    <property type="component" value="Unassembled WGS sequence"/>
</dbReference>
<dbReference type="RefSeq" id="WP_039236429.1">
    <property type="nucleotide sequence ID" value="NZ_JWIQ02000002.1"/>
</dbReference>
<accession>A0A0F5HTT4</accession>
<dbReference type="EMBL" id="JWIR02000062">
    <property type="protein sequence ID" value="KKB36267.1"/>
    <property type="molecule type" value="Genomic_DNA"/>
</dbReference>
<dbReference type="OrthoDB" id="1708042at2"/>
<evidence type="ECO:0000313" key="1">
    <source>
        <dbReference type="EMBL" id="KKB36267.1"/>
    </source>
</evidence>
<evidence type="ECO:0000313" key="2">
    <source>
        <dbReference type="Proteomes" id="UP000031563"/>
    </source>
</evidence>
<dbReference type="Pfam" id="PF03698">
    <property type="entry name" value="UPF0180"/>
    <property type="match status" value="1"/>
</dbReference>
<organism evidence="1 2">
    <name type="scientific">Bacillus thermotolerans</name>
    <name type="common">Quasibacillus thermotolerans</name>
    <dbReference type="NCBI Taxonomy" id="1221996"/>
    <lineage>
        <taxon>Bacteria</taxon>
        <taxon>Bacillati</taxon>
        <taxon>Bacillota</taxon>
        <taxon>Bacilli</taxon>
        <taxon>Bacillales</taxon>
        <taxon>Bacillaceae</taxon>
        <taxon>Bacillus</taxon>
    </lineage>
</organism>
<protein>
    <submittedName>
        <fullName evidence="1">Uncharacterized protein</fullName>
    </submittedName>
</protein>
<dbReference type="InterPro" id="IPR005370">
    <property type="entry name" value="UPF0180"/>
</dbReference>
<gene>
    <name evidence="1" type="ORF">QY95_03131</name>
</gene>
<comment type="caution">
    <text evidence="1">The sequence shown here is derived from an EMBL/GenBank/DDBJ whole genome shotgun (WGS) entry which is preliminary data.</text>
</comment>
<dbReference type="AlphaFoldDB" id="A0A0F5HTT4"/>
<keyword evidence="2" id="KW-1185">Reference proteome</keyword>
<dbReference type="STRING" id="1221996.QY95_03131"/>